<dbReference type="InterPro" id="IPR054828">
    <property type="entry name" value="Vit_B12_bind_prot"/>
</dbReference>
<keyword evidence="1" id="KW-0732">Signal</keyword>
<comment type="caution">
    <text evidence="3">The sequence shown here is derived from an EMBL/GenBank/DDBJ whole genome shotgun (WGS) entry which is preliminary data.</text>
</comment>
<dbReference type="EMBL" id="PDKB01000002">
    <property type="protein sequence ID" value="RBQ29999.1"/>
    <property type="molecule type" value="Genomic_DNA"/>
</dbReference>
<feature type="domain" description="Fe/B12 periplasmic-binding" evidence="2">
    <location>
        <begin position="19"/>
        <end position="272"/>
    </location>
</feature>
<dbReference type="Proteomes" id="UP000252669">
    <property type="component" value="Unassembled WGS sequence"/>
</dbReference>
<sequence>MKKLLISFLFCTSLLSYERIITLSPSVNEIVYALNLGHKVVANTEFCDYPLESKNIQKVGGYGNVSLEKIVLLNPDIIITHDFDEKLNSNLRKLGFDTKVYTTKTMKDIQYTITNLGEVFEETKKAKELNQKINDSLKSLENIVTNQKILIVISPQNTLSNQIYVAGNYVYFEDIIKNSHNKNAYFSNSKAQPVLNTEKIIKLNPDIIVLLAPFLEDKKDEEAKIIKLWETLPINASKNKNIYSISKEYAGIPSHRVEYFIKDFKKILEDVRDKKLQ</sequence>
<evidence type="ECO:0000313" key="4">
    <source>
        <dbReference type="Proteomes" id="UP000252669"/>
    </source>
</evidence>
<dbReference type="GO" id="GO:0071281">
    <property type="term" value="P:cellular response to iron ion"/>
    <property type="evidence" value="ECO:0007669"/>
    <property type="project" value="TreeGrafter"/>
</dbReference>
<dbReference type="PANTHER" id="PTHR30535">
    <property type="entry name" value="VITAMIN B12-BINDING PROTEIN"/>
    <property type="match status" value="1"/>
</dbReference>
<name>A0A366MX05_9BACT</name>
<evidence type="ECO:0000256" key="1">
    <source>
        <dbReference type="ARBA" id="ARBA00022729"/>
    </source>
</evidence>
<gene>
    <name evidence="3" type="ORF">CRU91_01605</name>
</gene>
<dbReference type="SUPFAM" id="SSF53807">
    <property type="entry name" value="Helical backbone' metal receptor"/>
    <property type="match status" value="1"/>
</dbReference>
<dbReference type="InterPro" id="IPR050902">
    <property type="entry name" value="ABC_Transporter_SBP"/>
</dbReference>
<protein>
    <submittedName>
        <fullName evidence="3">Iron ABC transporter substrate-binding protein</fullName>
    </submittedName>
</protein>
<dbReference type="AlphaFoldDB" id="A0A366MX05"/>
<accession>A0A366MX05</accession>
<dbReference type="InterPro" id="IPR002491">
    <property type="entry name" value="ABC_transptr_periplasmic_BD"/>
</dbReference>
<keyword evidence="4" id="KW-1185">Reference proteome</keyword>
<dbReference type="PROSITE" id="PS50983">
    <property type="entry name" value="FE_B12_PBP"/>
    <property type="match status" value="1"/>
</dbReference>
<evidence type="ECO:0000259" key="2">
    <source>
        <dbReference type="PROSITE" id="PS50983"/>
    </source>
</evidence>
<dbReference type="PANTHER" id="PTHR30535:SF34">
    <property type="entry name" value="MOLYBDATE-BINDING PROTEIN MOLA"/>
    <property type="match status" value="1"/>
</dbReference>
<dbReference type="Gene3D" id="3.40.50.1980">
    <property type="entry name" value="Nitrogenase molybdenum iron protein domain"/>
    <property type="match status" value="2"/>
</dbReference>
<dbReference type="NCBIfam" id="NF038402">
    <property type="entry name" value="TroA_like"/>
    <property type="match status" value="1"/>
</dbReference>
<proteinExistence type="predicted"/>
<dbReference type="RefSeq" id="WP_113892695.1">
    <property type="nucleotide sequence ID" value="NZ_JANJGA010000003.1"/>
</dbReference>
<evidence type="ECO:0000313" key="3">
    <source>
        <dbReference type="EMBL" id="RBQ29999.1"/>
    </source>
</evidence>
<reference evidence="3 4" key="1">
    <citation type="submission" date="2017-10" db="EMBL/GenBank/DDBJ databases">
        <title>Genomics of the genus Arcobacter.</title>
        <authorList>
            <person name="Perez-Cataluna A."/>
            <person name="Figueras M.J."/>
        </authorList>
    </citation>
    <scope>NUCLEOTIDE SEQUENCE [LARGE SCALE GENOMIC DNA]</scope>
    <source>
        <strain evidence="3 4">CECT 9230</strain>
    </source>
</reference>
<dbReference type="Pfam" id="PF01497">
    <property type="entry name" value="Peripla_BP_2"/>
    <property type="match status" value="1"/>
</dbReference>
<organism evidence="3 4">
    <name type="scientific">Aliarcobacter vitoriensis</name>
    <dbReference type="NCBI Taxonomy" id="2011099"/>
    <lineage>
        <taxon>Bacteria</taxon>
        <taxon>Pseudomonadati</taxon>
        <taxon>Campylobacterota</taxon>
        <taxon>Epsilonproteobacteria</taxon>
        <taxon>Campylobacterales</taxon>
        <taxon>Arcobacteraceae</taxon>
        <taxon>Aliarcobacter</taxon>
    </lineage>
</organism>
<dbReference type="OrthoDB" id="9787830at2"/>